<feature type="compositionally biased region" description="Low complexity" evidence="1">
    <location>
        <begin position="654"/>
        <end position="663"/>
    </location>
</feature>
<feature type="compositionally biased region" description="Low complexity" evidence="1">
    <location>
        <begin position="355"/>
        <end position="369"/>
    </location>
</feature>
<name>A0AAJ0FS51_9HYPO</name>
<feature type="region of interest" description="Disordered" evidence="1">
    <location>
        <begin position="157"/>
        <end position="565"/>
    </location>
</feature>
<feature type="compositionally biased region" description="Pro residues" evidence="1">
    <location>
        <begin position="530"/>
        <end position="549"/>
    </location>
</feature>
<feature type="compositionally biased region" description="Polar residues" evidence="1">
    <location>
        <begin position="81"/>
        <end position="90"/>
    </location>
</feature>
<organism evidence="2 3">
    <name type="scientific">Conoideocrella luteorostrata</name>
    <dbReference type="NCBI Taxonomy" id="1105319"/>
    <lineage>
        <taxon>Eukaryota</taxon>
        <taxon>Fungi</taxon>
        <taxon>Dikarya</taxon>
        <taxon>Ascomycota</taxon>
        <taxon>Pezizomycotina</taxon>
        <taxon>Sordariomycetes</taxon>
        <taxon>Hypocreomycetidae</taxon>
        <taxon>Hypocreales</taxon>
        <taxon>Clavicipitaceae</taxon>
        <taxon>Conoideocrella</taxon>
    </lineage>
</organism>
<feature type="compositionally biased region" description="Pro residues" evidence="1">
    <location>
        <begin position="496"/>
        <end position="510"/>
    </location>
</feature>
<feature type="compositionally biased region" description="Gly residues" evidence="1">
    <location>
        <begin position="623"/>
        <end position="633"/>
    </location>
</feature>
<accession>A0AAJ0FS51</accession>
<feature type="compositionally biased region" description="Pro residues" evidence="1">
    <location>
        <begin position="425"/>
        <end position="452"/>
    </location>
</feature>
<dbReference type="Proteomes" id="UP001251528">
    <property type="component" value="Unassembled WGS sequence"/>
</dbReference>
<protein>
    <submittedName>
        <fullName evidence="2">Uncharacterized protein</fullName>
    </submittedName>
</protein>
<feature type="compositionally biased region" description="Polar residues" evidence="1">
    <location>
        <begin position="164"/>
        <end position="200"/>
    </location>
</feature>
<evidence type="ECO:0000313" key="2">
    <source>
        <dbReference type="EMBL" id="KAK2594567.1"/>
    </source>
</evidence>
<comment type="caution">
    <text evidence="2">The sequence shown here is derived from an EMBL/GenBank/DDBJ whole genome shotgun (WGS) entry which is preliminary data.</text>
</comment>
<gene>
    <name evidence="2" type="ORF">QQS21_007739</name>
</gene>
<feature type="region of interest" description="Disordered" evidence="1">
    <location>
        <begin position="585"/>
        <end position="663"/>
    </location>
</feature>
<evidence type="ECO:0000256" key="1">
    <source>
        <dbReference type="SAM" id="MobiDB-lite"/>
    </source>
</evidence>
<evidence type="ECO:0000313" key="3">
    <source>
        <dbReference type="Proteomes" id="UP001251528"/>
    </source>
</evidence>
<feature type="compositionally biased region" description="Polar residues" evidence="1">
    <location>
        <begin position="238"/>
        <end position="247"/>
    </location>
</feature>
<feature type="region of interest" description="Disordered" evidence="1">
    <location>
        <begin position="33"/>
        <end position="145"/>
    </location>
</feature>
<feature type="compositionally biased region" description="Pro residues" evidence="1">
    <location>
        <begin position="634"/>
        <end position="646"/>
    </location>
</feature>
<keyword evidence="3" id="KW-1185">Reference proteome</keyword>
<feature type="compositionally biased region" description="Low complexity" evidence="1">
    <location>
        <begin position="550"/>
        <end position="565"/>
    </location>
</feature>
<proteinExistence type="predicted"/>
<feature type="compositionally biased region" description="Polar residues" evidence="1">
    <location>
        <begin position="270"/>
        <end position="280"/>
    </location>
</feature>
<sequence length="663" mass="69121">MARRHQHHASYPPPLFVAELDTLPVHGSVASPEGGIAFEMPAEAAPARIREESGKRTARTAETGDTVQSNPWPFHLDQEVKSSSVATDGQHTGKDGEGENGPSKTEQANPWPYHGPVFGDEDNGPSATIYPTVQEPAETANRSAGKVAALSLDASADVSFSAEPSLNSQGNAEAVNNINGQLTSGSVQQQPTPGSLNSSYPAPLRPSRQNSAENVHSPIRPYCPPPERDEIAAGGIGSPTSSASKSPIQGPHGYNMPYRPYRPPSASSPTGTTIPQSPSVVGTAPHHFYMPFNPDSQPGSPNPEKKTSTFDTMAVLVPSEESKTIKGQDNAIGLYPPPATSTVASPPGIESSKQNVAAQVTAAASSSPPSQTPPPNVVSDAHAHLAQSPPGMTAVSPAPMHSGISHSPQIPPSPASSYNTHQPTQTPPPNLTPRPAPQQPPNYIPYSPPPAYTFPNDGRPESHLLSGQQQHPPYSPPPPSPYPTQPVYASTTMSNPPFPPSGKLPPPLPPRRQQIPYGGFGAGPSTTAAYPPPPKTCYNPAPPPYPPRPGSSSMSSGGSLFSASSAKKWFDKTSQVLESKLEAVLQGPPGPAYRPAYVRDSPPPQNYPTSHQQRGMPPPGYEYGYGYGYGYGPGPGPGLGPGPGPRPGTGTGTGPPASGRRGP</sequence>
<reference evidence="2" key="1">
    <citation type="submission" date="2023-06" db="EMBL/GenBank/DDBJ databases">
        <title>Conoideocrella luteorostrata (Hypocreales: Clavicipitaceae), a potential biocontrol fungus for elongate hemlock scale in United States Christmas tree production areas.</title>
        <authorList>
            <person name="Barrett H."/>
            <person name="Lovett B."/>
            <person name="Macias A.M."/>
            <person name="Stajich J.E."/>
            <person name="Kasson M.T."/>
        </authorList>
    </citation>
    <scope>NUCLEOTIDE SEQUENCE</scope>
    <source>
        <strain evidence="2">ARSEF 14590</strain>
    </source>
</reference>
<dbReference type="EMBL" id="JASWJB010000164">
    <property type="protein sequence ID" value="KAK2594567.1"/>
    <property type="molecule type" value="Genomic_DNA"/>
</dbReference>
<feature type="compositionally biased region" description="Pro residues" evidence="1">
    <location>
        <begin position="473"/>
        <end position="484"/>
    </location>
</feature>
<dbReference type="AlphaFoldDB" id="A0AAJ0FS51"/>